<evidence type="ECO:0000256" key="3">
    <source>
        <dbReference type="SAM" id="Phobius"/>
    </source>
</evidence>
<reference evidence="6 7" key="1">
    <citation type="submission" date="2018-09" db="EMBL/GenBank/DDBJ databases">
        <title>Genomic investigation of the strawberry pathogen Phytophthora fragariae indicates pathogenicity is determined by transcriptional variation in three key races.</title>
        <authorList>
            <person name="Adams T.M."/>
            <person name="Armitage A.D."/>
            <person name="Sobczyk M.K."/>
            <person name="Bates H.J."/>
            <person name="Dunwell J.M."/>
            <person name="Nellist C.F."/>
            <person name="Harrison R.J."/>
        </authorList>
    </citation>
    <scope>NUCLEOTIDE SEQUENCE [LARGE SCALE GENOMIC DNA]</scope>
    <source>
        <strain evidence="5 6">BC-23</strain>
        <strain evidence="4 7">ONT-3</strain>
    </source>
</reference>
<evidence type="ECO:0000313" key="6">
    <source>
        <dbReference type="Proteomes" id="UP000476176"/>
    </source>
</evidence>
<evidence type="ECO:0000313" key="5">
    <source>
        <dbReference type="EMBL" id="KAE9248631.1"/>
    </source>
</evidence>
<feature type="compositionally biased region" description="Basic and acidic residues" evidence="2">
    <location>
        <begin position="121"/>
        <end position="139"/>
    </location>
</feature>
<feature type="compositionally biased region" description="Polar residues" evidence="2">
    <location>
        <begin position="329"/>
        <end position="343"/>
    </location>
</feature>
<feature type="region of interest" description="Disordered" evidence="2">
    <location>
        <begin position="793"/>
        <end position="903"/>
    </location>
</feature>
<feature type="region of interest" description="Disordered" evidence="2">
    <location>
        <begin position="40"/>
        <end position="170"/>
    </location>
</feature>
<name>A0A6G0LUK8_9STRA</name>
<keyword evidence="3" id="KW-0472">Membrane</keyword>
<feature type="coiled-coil region" evidence="1">
    <location>
        <begin position="461"/>
        <end position="520"/>
    </location>
</feature>
<feature type="compositionally biased region" description="Acidic residues" evidence="2">
    <location>
        <begin position="807"/>
        <end position="821"/>
    </location>
</feature>
<feature type="transmembrane region" description="Helical" evidence="3">
    <location>
        <begin position="751"/>
        <end position="769"/>
    </location>
</feature>
<accession>A0A6G0LUK8</accession>
<gene>
    <name evidence="5" type="ORF">PF004_g3768</name>
    <name evidence="4" type="ORF">PF010_g3822</name>
</gene>
<evidence type="ECO:0000256" key="2">
    <source>
        <dbReference type="SAM" id="MobiDB-lite"/>
    </source>
</evidence>
<keyword evidence="1" id="KW-0175">Coiled coil</keyword>
<sequence length="903" mass="101829">MAARHDHRRECNRPVRNALLKWQLQQDQRRLVEVQKRLMRMAAPSPSSSLGLDSSEYLDRPRPRPSARRTRPLHHHDPEEDALMHLIRQREEREAATSNQHNERPPIGLKPSRIPYPAPFRRPEEHPKPPAHSSAKDVILRPTGQRLNAAGDFYSPVRPRESPLSSSTSEFRQNLAFSRIKASTPKRLVGAPSPRNQLRYDQMKTPDRWRTTAMHSNQEEFNESALRRWEEEDALRADRLLEKAARDGDSEALWNDLFYGTKAARAKTNQQPEQPVVYSSSSFPEVFSRSRANSHDSSCYETRDDFPKCPHKTDFCDDGMLPSELSTMTMSEQTKPSTTQHSDIGSRVADSDGASPPTSTQTISEMLASMDKVFQAEPSAGDLVAGGYDHNDGSSGGDDKEPLSKVKDFVSDLLVRSVSSSAELPRWSVIVVASCVLVGTCGFLMEELMGLLGIFSKNSTFKLSRAEQDRMRDRVAELQQELQGFQSTTSDIEVKSQTVLTDLQRHMDRMRLDRERHQDMLTGEMQELRRHILGVTHELVERERESIQAQLKEIVEIHVMNELEANDRKAIAGSEADSEEEAVVKAPVIIEVDTAMHESAAVSTPGTSSDSEPARAVNYAQDREKQPDIEPNKGPVVAPARPAVEQSVHVPAMQTSVKFNSAQAEATQNDAVLDQEQVVTPPLPIAQELETNRIEAEAVPDVDIDLKNAQEIVATPKQEGARHDILVKPTPKASFIAKPPRSTSGMSWEGILLLIGIMFLAACVVLRVYNLNRRKRWFEERRKRRNQRALLLAQQRARAMAEHQQDSDEWDDEDTDGDVEEVSLMTPVRDSEDDEAKSEVHQSPDIDTDDNQSEEASYTPPETYQPTTSEQRITGTSSKRSFSRGSPLILRHRRQNTIQQYMH</sequence>
<evidence type="ECO:0000313" key="4">
    <source>
        <dbReference type="EMBL" id="KAE9130497.1"/>
    </source>
</evidence>
<evidence type="ECO:0000256" key="1">
    <source>
        <dbReference type="SAM" id="Coils"/>
    </source>
</evidence>
<feature type="compositionally biased region" description="Basic and acidic residues" evidence="2">
    <location>
        <begin position="389"/>
        <end position="403"/>
    </location>
</feature>
<evidence type="ECO:0000313" key="7">
    <source>
        <dbReference type="Proteomes" id="UP000488956"/>
    </source>
</evidence>
<feature type="compositionally biased region" description="Basic residues" evidence="2">
    <location>
        <begin position="63"/>
        <end position="74"/>
    </location>
</feature>
<protein>
    <submittedName>
        <fullName evidence="4">Uncharacterized protein</fullName>
    </submittedName>
</protein>
<organism evidence="4 7">
    <name type="scientific">Phytophthora fragariae</name>
    <dbReference type="NCBI Taxonomy" id="53985"/>
    <lineage>
        <taxon>Eukaryota</taxon>
        <taxon>Sar</taxon>
        <taxon>Stramenopiles</taxon>
        <taxon>Oomycota</taxon>
        <taxon>Peronosporomycetes</taxon>
        <taxon>Peronosporales</taxon>
        <taxon>Peronosporaceae</taxon>
        <taxon>Phytophthora</taxon>
    </lineage>
</organism>
<feature type="compositionally biased region" description="Low complexity" evidence="2">
    <location>
        <begin position="44"/>
        <end position="55"/>
    </location>
</feature>
<dbReference type="EMBL" id="QXGC01000122">
    <property type="protein sequence ID" value="KAE9248631.1"/>
    <property type="molecule type" value="Genomic_DNA"/>
</dbReference>
<dbReference type="EMBL" id="QXFX01000125">
    <property type="protein sequence ID" value="KAE9130497.1"/>
    <property type="molecule type" value="Genomic_DNA"/>
</dbReference>
<feature type="region of interest" description="Disordered" evidence="2">
    <location>
        <begin position="329"/>
        <end position="360"/>
    </location>
</feature>
<comment type="caution">
    <text evidence="4">The sequence shown here is derived from an EMBL/GenBank/DDBJ whole genome shotgun (WGS) entry which is preliminary data.</text>
</comment>
<keyword evidence="3" id="KW-0812">Transmembrane</keyword>
<dbReference type="Proteomes" id="UP000476176">
    <property type="component" value="Unassembled WGS sequence"/>
</dbReference>
<feature type="compositionally biased region" description="Polar residues" evidence="2">
    <location>
        <begin position="854"/>
        <end position="884"/>
    </location>
</feature>
<dbReference type="AlphaFoldDB" id="A0A6G0LUK8"/>
<keyword evidence="3" id="KW-1133">Transmembrane helix</keyword>
<feature type="region of interest" description="Disordered" evidence="2">
    <location>
        <begin position="381"/>
        <end position="403"/>
    </location>
</feature>
<dbReference type="Proteomes" id="UP000488956">
    <property type="component" value="Unassembled WGS sequence"/>
</dbReference>
<proteinExistence type="predicted"/>